<evidence type="ECO:0000313" key="2">
    <source>
        <dbReference type="EMBL" id="KAH7072479.1"/>
    </source>
</evidence>
<name>A0A8K0QUV5_9PLEO</name>
<organism evidence="2 3">
    <name type="scientific">Paraphoma chrysanthemicola</name>
    <dbReference type="NCBI Taxonomy" id="798071"/>
    <lineage>
        <taxon>Eukaryota</taxon>
        <taxon>Fungi</taxon>
        <taxon>Dikarya</taxon>
        <taxon>Ascomycota</taxon>
        <taxon>Pezizomycotina</taxon>
        <taxon>Dothideomycetes</taxon>
        <taxon>Pleosporomycetidae</taxon>
        <taxon>Pleosporales</taxon>
        <taxon>Pleosporineae</taxon>
        <taxon>Phaeosphaeriaceae</taxon>
        <taxon>Paraphoma</taxon>
    </lineage>
</organism>
<dbReference type="Pfam" id="PF06985">
    <property type="entry name" value="HET"/>
    <property type="match status" value="1"/>
</dbReference>
<proteinExistence type="predicted"/>
<evidence type="ECO:0000313" key="3">
    <source>
        <dbReference type="Proteomes" id="UP000813461"/>
    </source>
</evidence>
<dbReference type="PANTHER" id="PTHR33112">
    <property type="entry name" value="DOMAIN PROTEIN, PUTATIVE-RELATED"/>
    <property type="match status" value="1"/>
</dbReference>
<dbReference type="PANTHER" id="PTHR33112:SF16">
    <property type="entry name" value="HETEROKARYON INCOMPATIBILITY DOMAIN-CONTAINING PROTEIN"/>
    <property type="match status" value="1"/>
</dbReference>
<reference evidence="2" key="1">
    <citation type="journal article" date="2021" name="Nat. Commun.">
        <title>Genetic determinants of endophytism in the Arabidopsis root mycobiome.</title>
        <authorList>
            <person name="Mesny F."/>
            <person name="Miyauchi S."/>
            <person name="Thiergart T."/>
            <person name="Pickel B."/>
            <person name="Atanasova L."/>
            <person name="Karlsson M."/>
            <person name="Huettel B."/>
            <person name="Barry K.W."/>
            <person name="Haridas S."/>
            <person name="Chen C."/>
            <person name="Bauer D."/>
            <person name="Andreopoulos W."/>
            <person name="Pangilinan J."/>
            <person name="LaButti K."/>
            <person name="Riley R."/>
            <person name="Lipzen A."/>
            <person name="Clum A."/>
            <person name="Drula E."/>
            <person name="Henrissat B."/>
            <person name="Kohler A."/>
            <person name="Grigoriev I.V."/>
            <person name="Martin F.M."/>
            <person name="Hacquard S."/>
        </authorList>
    </citation>
    <scope>NUCLEOTIDE SEQUENCE</scope>
    <source>
        <strain evidence="2">MPI-SDFR-AT-0120</strain>
    </source>
</reference>
<dbReference type="AlphaFoldDB" id="A0A8K0QUV5"/>
<evidence type="ECO:0000259" key="1">
    <source>
        <dbReference type="Pfam" id="PF06985"/>
    </source>
</evidence>
<gene>
    <name evidence="2" type="ORF">FB567DRAFT_204063</name>
</gene>
<sequence>MKASRGGQSKIVEVFDVEANTGTAACKTLVSRPPILGPYMHDVCKLAQSWLHECRSHKQCPSTDETSLPTRVLALSQAPGDQQVNVKLVETNGRAGRYVALSHCWGSKDKAPLKTTRHNRAEHLLNIPFDQLGKTFQDVVTLVCSIGIEFLWIDSLCILQGDKSDWHAEAQSMGEVYRNAALVVLASGASDGTRGLFVTDREDSVQFRLPYIRNGIKRGFFNLATCPPGEDDPTRGPLQKRAWAFQERLLARRVMTFMTGGISWSCNGLKADESGKSTDFWMAEDSSWHYMLEAYIKKDLTYDSDRLEALTGIVSQVKAHPGFDEAHYYSEYGVWSHQLEADLLWKHSIPSFTTSSRELPTWSWAATEGAKKWLWRPHEKDRMQPMPATIQISRSGELMIESGMSKCELATVRVPFEFYDSRTRYEYIGNVMGSDFGFKTSPSHFICDPENRKPVLGIGVYDQDRSVLRAKCIFMVEKMGKPYLSETSLSHDDNCEGTSLVAQYMRLEVRSASRYWALLIEPVGDNRYERVGVAMLFPHAYKALGAQVEEVHII</sequence>
<accession>A0A8K0QUV5</accession>
<keyword evidence="3" id="KW-1185">Reference proteome</keyword>
<dbReference type="OrthoDB" id="5347061at2759"/>
<dbReference type="InterPro" id="IPR010730">
    <property type="entry name" value="HET"/>
</dbReference>
<protein>
    <submittedName>
        <fullName evidence="2">Heterokaryon incompatibility protein-domain-containing protein</fullName>
    </submittedName>
</protein>
<dbReference type="Proteomes" id="UP000813461">
    <property type="component" value="Unassembled WGS sequence"/>
</dbReference>
<dbReference type="EMBL" id="JAGMVJ010000023">
    <property type="protein sequence ID" value="KAH7072479.1"/>
    <property type="molecule type" value="Genomic_DNA"/>
</dbReference>
<feature type="domain" description="Heterokaryon incompatibility" evidence="1">
    <location>
        <begin position="98"/>
        <end position="247"/>
    </location>
</feature>
<comment type="caution">
    <text evidence="2">The sequence shown here is derived from an EMBL/GenBank/DDBJ whole genome shotgun (WGS) entry which is preliminary data.</text>
</comment>